<evidence type="ECO:0000313" key="4">
    <source>
        <dbReference type="Proteomes" id="UP000001056"/>
    </source>
</evidence>
<name>Q2GMI1_CHAGB</name>
<dbReference type="OMA" id="WWSATIT"/>
<sequence length="484" mass="54071">MTPLTALQALLEEAQYDLLAIQEPWINKQTKSTYCPRGSKVWFPGAGSSGLELWSIYNPLEDKTLLQSLLSRQAPGYPTALAGDFNLHHPLWDQHGRYERKAETLLELAVQWDLDLRTPTGTMTRAPQGSQRGPTSTIDHFWATVGLQTTYYGLEQRGKSDHYPQVLEVHISGPPLQQSQPEGWNWKMMKESRVEAEAIQLPLKMGLEDPGPQGLRARTKEQGGLEEAFDQLIKELQRIAEVATPRRKANRGHGSPWWSVEKATHRRDLLWNLERWARCKSFNPPDPAKLPTLAGPSGGPDLSSHQDKARALAGRFFPSPEADLSDIHDPDLLEPWEPEFNITEKATARDIEVTLSRISPWKAPGEDLLPTGLLKAYGYPLFRVLAVLTETCFRLGWFPGGFKRAKTVVLQKPGKTPETYRTPGGYRPIALLPTVGKVIEALVAKRVTGAAEAYGLLPAEQMGCREHRSTELAVRLVVAQVHEA</sequence>
<dbReference type="STRING" id="306901.Q2GMI1"/>
<dbReference type="eggNOG" id="KOG1075">
    <property type="taxonomic scope" value="Eukaryota"/>
</dbReference>
<protein>
    <recommendedName>
        <fullName evidence="2">Endonuclease/exonuclease/phosphatase domain-containing protein</fullName>
    </recommendedName>
</protein>
<evidence type="ECO:0000259" key="2">
    <source>
        <dbReference type="Pfam" id="PF14529"/>
    </source>
</evidence>
<proteinExistence type="predicted"/>
<evidence type="ECO:0000256" key="1">
    <source>
        <dbReference type="SAM" id="MobiDB-lite"/>
    </source>
</evidence>
<dbReference type="HOGENOM" id="CLU_000680_23_7_1"/>
<dbReference type="GO" id="GO:0003824">
    <property type="term" value="F:catalytic activity"/>
    <property type="evidence" value="ECO:0007669"/>
    <property type="project" value="InterPro"/>
</dbReference>
<dbReference type="InterPro" id="IPR036691">
    <property type="entry name" value="Endo/exonu/phosph_ase_sf"/>
</dbReference>
<feature type="region of interest" description="Disordered" evidence="1">
    <location>
        <begin position="284"/>
        <end position="305"/>
    </location>
</feature>
<dbReference type="RefSeq" id="XP_001226090.1">
    <property type="nucleotide sequence ID" value="XM_001226089.1"/>
</dbReference>
<dbReference type="InterPro" id="IPR005135">
    <property type="entry name" value="Endo/exonuclease/phosphatase"/>
</dbReference>
<dbReference type="EMBL" id="CH408036">
    <property type="protein sequence ID" value="EAQ83005.1"/>
    <property type="molecule type" value="Genomic_DNA"/>
</dbReference>
<dbReference type="Gene3D" id="3.60.10.10">
    <property type="entry name" value="Endonuclease/exonuclease/phosphatase"/>
    <property type="match status" value="1"/>
</dbReference>
<organism evidence="3 4">
    <name type="scientific">Chaetomium globosum (strain ATCC 6205 / CBS 148.51 / DSM 1962 / NBRC 6347 / NRRL 1970)</name>
    <name type="common">Soil fungus</name>
    <dbReference type="NCBI Taxonomy" id="306901"/>
    <lineage>
        <taxon>Eukaryota</taxon>
        <taxon>Fungi</taxon>
        <taxon>Dikarya</taxon>
        <taxon>Ascomycota</taxon>
        <taxon>Pezizomycotina</taxon>
        <taxon>Sordariomycetes</taxon>
        <taxon>Sordariomycetidae</taxon>
        <taxon>Sordariales</taxon>
        <taxon>Chaetomiaceae</taxon>
        <taxon>Chaetomium</taxon>
    </lineage>
</organism>
<accession>Q2GMI1</accession>
<reference evidence="4" key="1">
    <citation type="journal article" date="2015" name="Genome Announc.">
        <title>Draft genome sequence of the cellulolytic fungus Chaetomium globosum.</title>
        <authorList>
            <person name="Cuomo C.A."/>
            <person name="Untereiner W.A."/>
            <person name="Ma L.-J."/>
            <person name="Grabherr M."/>
            <person name="Birren B.W."/>
        </authorList>
    </citation>
    <scope>NUCLEOTIDE SEQUENCE [LARGE SCALE GENOMIC DNA]</scope>
    <source>
        <strain evidence="4">ATCC 6205 / CBS 148.51 / DSM 1962 / NBRC 6347 / NRRL 1970</strain>
    </source>
</reference>
<dbReference type="PANTHER" id="PTHR19446">
    <property type="entry name" value="REVERSE TRANSCRIPTASES"/>
    <property type="match status" value="1"/>
</dbReference>
<keyword evidence="4" id="KW-1185">Reference proteome</keyword>
<evidence type="ECO:0000313" key="3">
    <source>
        <dbReference type="EMBL" id="EAQ83005.1"/>
    </source>
</evidence>
<dbReference type="Pfam" id="PF14529">
    <property type="entry name" value="Exo_endo_phos_2"/>
    <property type="match status" value="1"/>
</dbReference>
<dbReference type="InParanoid" id="Q2GMI1"/>
<dbReference type="GeneID" id="4397182"/>
<gene>
    <name evidence="3" type="ORF">CHGG_10823</name>
</gene>
<dbReference type="Proteomes" id="UP000001056">
    <property type="component" value="Unassembled WGS sequence"/>
</dbReference>
<dbReference type="OrthoDB" id="5244787at2759"/>
<dbReference type="VEuPathDB" id="FungiDB:CHGG_10823"/>
<dbReference type="AlphaFoldDB" id="Q2GMI1"/>
<dbReference type="SUPFAM" id="SSF56219">
    <property type="entry name" value="DNase I-like"/>
    <property type="match status" value="1"/>
</dbReference>
<feature type="domain" description="Endonuclease/exonuclease/phosphatase" evidence="2">
    <location>
        <begin position="54"/>
        <end position="164"/>
    </location>
</feature>